<dbReference type="EMBL" id="RAUE01000011">
    <property type="protein sequence ID" value="MBA0310656.1"/>
    <property type="molecule type" value="Genomic_DNA"/>
</dbReference>
<dbReference type="Pfam" id="PF09641">
    <property type="entry name" value="DUF2026"/>
    <property type="match status" value="1"/>
</dbReference>
<evidence type="ECO:0000313" key="2">
    <source>
        <dbReference type="Proteomes" id="UP000822271"/>
    </source>
</evidence>
<dbReference type="Proteomes" id="UP000822271">
    <property type="component" value="Unassembled WGS sequence"/>
</dbReference>
<proteinExistence type="predicted"/>
<name>A0AAW3S1E3_STEMA</name>
<reference evidence="1" key="1">
    <citation type="submission" date="2018-09" db="EMBL/GenBank/DDBJ databases">
        <authorList>
            <person name="Groschel M."/>
            <person name="Kohl T."/>
            <person name="Conchillo-Sole O."/>
            <person name="Mamat U."/>
            <person name="Yero D."/>
            <person name="Niemann S."/>
            <person name="Daura X."/>
            <person name="Gibert I."/>
        </authorList>
    </citation>
    <scope>NUCLEOTIDE SEQUENCE</scope>
    <source>
        <strain evidence="1">OG156</strain>
    </source>
</reference>
<sequence>MGECRNDSMQDLLIASPWRSTIFNESIRGKGYDHTVPRRMFQRPLSAEAQPIEQLGKPGD</sequence>
<reference evidence="1" key="2">
    <citation type="journal article" date="2020" name="Front. Microbiol.">
        <title>Genetic Variants of the DSF Quorum Sensing System in Stenotrophomonas maltophilia Influence Virulence and Resistance Phenotypes Among Genotypically Diverse Clinical Isolates.</title>
        <authorList>
            <person name="Yero D."/>
            <person name="Huedo P."/>
            <person name="Conchillo-Sole O."/>
            <person name="Martinez-Servat S."/>
            <person name="Mamat U."/>
            <person name="Coves X."/>
            <person name="Llanas F."/>
            <person name="Roca I."/>
            <person name="Vila J."/>
            <person name="Schaible U.E."/>
            <person name="Daura X."/>
            <person name="Gibert I."/>
        </authorList>
    </citation>
    <scope>NUCLEOTIDE SEQUENCE</scope>
    <source>
        <strain evidence="1">OG156</strain>
    </source>
</reference>
<comment type="caution">
    <text evidence="1">The sequence shown here is derived from an EMBL/GenBank/DDBJ whole genome shotgun (WGS) entry which is preliminary data.</text>
</comment>
<gene>
    <name evidence="1" type="ORF">D7Y33_06420</name>
</gene>
<protein>
    <submittedName>
        <fullName evidence="1">DUF2026 domain-containing protein</fullName>
    </submittedName>
</protein>
<organism evidence="1 2">
    <name type="scientific">Stenotrophomonas maltophilia</name>
    <name type="common">Pseudomonas maltophilia</name>
    <name type="synonym">Xanthomonas maltophilia</name>
    <dbReference type="NCBI Taxonomy" id="40324"/>
    <lineage>
        <taxon>Bacteria</taxon>
        <taxon>Pseudomonadati</taxon>
        <taxon>Pseudomonadota</taxon>
        <taxon>Gammaproteobacteria</taxon>
        <taxon>Lysobacterales</taxon>
        <taxon>Lysobacteraceae</taxon>
        <taxon>Stenotrophomonas</taxon>
        <taxon>Stenotrophomonas maltophilia group</taxon>
    </lineage>
</organism>
<accession>A0AAW3S1E3</accession>
<evidence type="ECO:0000313" key="1">
    <source>
        <dbReference type="EMBL" id="MBA0310656.1"/>
    </source>
</evidence>
<dbReference type="InterPro" id="IPR018599">
    <property type="entry name" value="DUF2026"/>
</dbReference>
<dbReference type="AlphaFoldDB" id="A0AAW3S1E3"/>